<evidence type="ECO:0000313" key="2">
    <source>
        <dbReference type="EMBL" id="CAH1431207.1"/>
    </source>
</evidence>
<accession>A0AAU9MZI0</accession>
<gene>
    <name evidence="2" type="ORF">LVIROSA_LOCUS17934</name>
</gene>
<proteinExistence type="predicted"/>
<dbReference type="EMBL" id="CAKMRJ010003334">
    <property type="protein sequence ID" value="CAH1431207.1"/>
    <property type="molecule type" value="Genomic_DNA"/>
</dbReference>
<sequence>MAPSIYVRPPPRPSSLDRAHLPPPTSALRSRHRRQPPLLPTPSNSKTTSSFAASSAIGIVASVFPTATPWSNRFHGLMFGEIDFEPFSSISDSCPPPPLAPLYLRQLQQPCLRFRQLLQGPSTWLVLFHLRCFLSSVLHHRLHLLHQVASTTDSRFRTATKSISGNLIRLTSNSNE</sequence>
<dbReference type="Proteomes" id="UP001157418">
    <property type="component" value="Unassembled WGS sequence"/>
</dbReference>
<dbReference type="AlphaFoldDB" id="A0AAU9MZI0"/>
<organism evidence="2 3">
    <name type="scientific">Lactuca virosa</name>
    <dbReference type="NCBI Taxonomy" id="75947"/>
    <lineage>
        <taxon>Eukaryota</taxon>
        <taxon>Viridiplantae</taxon>
        <taxon>Streptophyta</taxon>
        <taxon>Embryophyta</taxon>
        <taxon>Tracheophyta</taxon>
        <taxon>Spermatophyta</taxon>
        <taxon>Magnoliopsida</taxon>
        <taxon>eudicotyledons</taxon>
        <taxon>Gunneridae</taxon>
        <taxon>Pentapetalae</taxon>
        <taxon>asterids</taxon>
        <taxon>campanulids</taxon>
        <taxon>Asterales</taxon>
        <taxon>Asteraceae</taxon>
        <taxon>Cichorioideae</taxon>
        <taxon>Cichorieae</taxon>
        <taxon>Lactucinae</taxon>
        <taxon>Lactuca</taxon>
    </lineage>
</organism>
<protein>
    <submittedName>
        <fullName evidence="2">Uncharacterized protein</fullName>
    </submittedName>
</protein>
<evidence type="ECO:0000256" key="1">
    <source>
        <dbReference type="SAM" id="MobiDB-lite"/>
    </source>
</evidence>
<evidence type="ECO:0000313" key="3">
    <source>
        <dbReference type="Proteomes" id="UP001157418"/>
    </source>
</evidence>
<reference evidence="2 3" key="1">
    <citation type="submission" date="2022-01" db="EMBL/GenBank/DDBJ databases">
        <authorList>
            <person name="Xiong W."/>
            <person name="Schranz E."/>
        </authorList>
    </citation>
    <scope>NUCLEOTIDE SEQUENCE [LARGE SCALE GENOMIC DNA]</scope>
</reference>
<comment type="caution">
    <text evidence="2">The sequence shown here is derived from an EMBL/GenBank/DDBJ whole genome shotgun (WGS) entry which is preliminary data.</text>
</comment>
<feature type="region of interest" description="Disordered" evidence="1">
    <location>
        <begin position="1"/>
        <end position="47"/>
    </location>
</feature>
<name>A0AAU9MZI0_9ASTR</name>
<keyword evidence="3" id="KW-1185">Reference proteome</keyword>